<name>A0AAW4L424_9BACT</name>
<dbReference type="EMBL" id="JAHCVJ010000001">
    <property type="protein sequence ID" value="MBT0663355.1"/>
    <property type="molecule type" value="Genomic_DNA"/>
</dbReference>
<evidence type="ECO:0000313" key="3">
    <source>
        <dbReference type="EMBL" id="MBT0663355.1"/>
    </source>
</evidence>
<proteinExistence type="predicted"/>
<evidence type="ECO:0000256" key="1">
    <source>
        <dbReference type="SAM" id="Phobius"/>
    </source>
</evidence>
<keyword evidence="1" id="KW-0812">Transmembrane</keyword>
<reference evidence="3 4" key="1">
    <citation type="submission" date="2021-05" db="EMBL/GenBank/DDBJ databases">
        <title>The draft genome of Geobacter pelophilus DSM 12255.</title>
        <authorList>
            <person name="Xu Z."/>
            <person name="Masuda Y."/>
            <person name="Itoh H."/>
            <person name="Senoo K."/>
        </authorList>
    </citation>
    <scope>NUCLEOTIDE SEQUENCE [LARGE SCALE GENOMIC DNA]</scope>
    <source>
        <strain evidence="3 4">DSM 12255</strain>
    </source>
</reference>
<protein>
    <submittedName>
        <fullName evidence="3">Uncharacterized protein</fullName>
    </submittedName>
</protein>
<keyword evidence="1" id="KW-0472">Membrane</keyword>
<feature type="transmembrane region" description="Helical" evidence="1">
    <location>
        <begin position="31"/>
        <end position="57"/>
    </location>
</feature>
<feature type="signal peptide" evidence="2">
    <location>
        <begin position="1"/>
        <end position="21"/>
    </location>
</feature>
<feature type="chain" id="PRO_5043543004" evidence="2">
    <location>
        <begin position="22"/>
        <end position="80"/>
    </location>
</feature>
<accession>A0AAW4L424</accession>
<sequence>MKSAIKKTLALSLCSASSAFAASGAENDETGLFFWLFIGFAAMIIAFQFLPGIMMFFGMAKGLFTSGTKEPAVAKEGKKD</sequence>
<keyword evidence="1" id="KW-1133">Transmembrane helix</keyword>
<dbReference type="RefSeq" id="WP_214170098.1">
    <property type="nucleotide sequence ID" value="NZ_JAHCVJ010000001.1"/>
</dbReference>
<evidence type="ECO:0000256" key="2">
    <source>
        <dbReference type="SAM" id="SignalP"/>
    </source>
</evidence>
<evidence type="ECO:0000313" key="4">
    <source>
        <dbReference type="Proteomes" id="UP000811899"/>
    </source>
</evidence>
<comment type="caution">
    <text evidence="3">The sequence shown here is derived from an EMBL/GenBank/DDBJ whole genome shotgun (WGS) entry which is preliminary data.</text>
</comment>
<dbReference type="AlphaFoldDB" id="A0AAW4L424"/>
<keyword evidence="4" id="KW-1185">Reference proteome</keyword>
<gene>
    <name evidence="3" type="ORF">KI809_03485</name>
</gene>
<organism evidence="3 4">
    <name type="scientific">Geoanaerobacter pelophilus</name>
    <dbReference type="NCBI Taxonomy" id="60036"/>
    <lineage>
        <taxon>Bacteria</taxon>
        <taxon>Pseudomonadati</taxon>
        <taxon>Thermodesulfobacteriota</taxon>
        <taxon>Desulfuromonadia</taxon>
        <taxon>Geobacterales</taxon>
        <taxon>Geobacteraceae</taxon>
        <taxon>Geoanaerobacter</taxon>
    </lineage>
</organism>
<dbReference type="Proteomes" id="UP000811899">
    <property type="component" value="Unassembled WGS sequence"/>
</dbReference>
<keyword evidence="2" id="KW-0732">Signal</keyword>